<reference evidence="8 9" key="1">
    <citation type="journal article" date="2019" name="Nat. Ecol. Evol.">
        <title>Megaphylogeny resolves global patterns of mushroom evolution.</title>
        <authorList>
            <person name="Varga T."/>
            <person name="Krizsan K."/>
            <person name="Foldi C."/>
            <person name="Dima B."/>
            <person name="Sanchez-Garcia M."/>
            <person name="Sanchez-Ramirez S."/>
            <person name="Szollosi G.J."/>
            <person name="Szarkandi J.G."/>
            <person name="Papp V."/>
            <person name="Albert L."/>
            <person name="Andreopoulos W."/>
            <person name="Angelini C."/>
            <person name="Antonin V."/>
            <person name="Barry K.W."/>
            <person name="Bougher N.L."/>
            <person name="Buchanan P."/>
            <person name="Buyck B."/>
            <person name="Bense V."/>
            <person name="Catcheside P."/>
            <person name="Chovatia M."/>
            <person name="Cooper J."/>
            <person name="Damon W."/>
            <person name="Desjardin D."/>
            <person name="Finy P."/>
            <person name="Geml J."/>
            <person name="Haridas S."/>
            <person name="Hughes K."/>
            <person name="Justo A."/>
            <person name="Karasinski D."/>
            <person name="Kautmanova I."/>
            <person name="Kiss B."/>
            <person name="Kocsube S."/>
            <person name="Kotiranta H."/>
            <person name="LaButti K.M."/>
            <person name="Lechner B.E."/>
            <person name="Liimatainen K."/>
            <person name="Lipzen A."/>
            <person name="Lukacs Z."/>
            <person name="Mihaltcheva S."/>
            <person name="Morgado L.N."/>
            <person name="Niskanen T."/>
            <person name="Noordeloos M.E."/>
            <person name="Ohm R.A."/>
            <person name="Ortiz-Santana B."/>
            <person name="Ovrebo C."/>
            <person name="Racz N."/>
            <person name="Riley R."/>
            <person name="Savchenko A."/>
            <person name="Shiryaev A."/>
            <person name="Soop K."/>
            <person name="Spirin V."/>
            <person name="Szebenyi C."/>
            <person name="Tomsovsky M."/>
            <person name="Tulloss R.E."/>
            <person name="Uehling J."/>
            <person name="Grigoriev I.V."/>
            <person name="Vagvolgyi C."/>
            <person name="Papp T."/>
            <person name="Martin F.M."/>
            <person name="Miettinen O."/>
            <person name="Hibbett D.S."/>
            <person name="Nagy L.G."/>
        </authorList>
    </citation>
    <scope>NUCLEOTIDE SEQUENCE [LARGE SCALE GENOMIC DNA]</scope>
    <source>
        <strain evidence="8 9">HHB13444</strain>
    </source>
</reference>
<keyword evidence="9" id="KW-1185">Reference proteome</keyword>
<dbReference type="GO" id="GO:0005506">
    <property type="term" value="F:iron ion binding"/>
    <property type="evidence" value="ECO:0007669"/>
    <property type="project" value="InterPro"/>
</dbReference>
<dbReference type="PRINTS" id="PR00463">
    <property type="entry name" value="EP450I"/>
</dbReference>
<dbReference type="GO" id="GO:0016705">
    <property type="term" value="F:oxidoreductase activity, acting on paired donors, with incorporation or reduction of molecular oxygen"/>
    <property type="evidence" value="ECO:0007669"/>
    <property type="project" value="InterPro"/>
</dbReference>
<dbReference type="SUPFAM" id="SSF48264">
    <property type="entry name" value="Cytochrome P450"/>
    <property type="match status" value="1"/>
</dbReference>
<dbReference type="Proteomes" id="UP000308197">
    <property type="component" value="Unassembled WGS sequence"/>
</dbReference>
<evidence type="ECO:0000313" key="8">
    <source>
        <dbReference type="EMBL" id="TFK92807.1"/>
    </source>
</evidence>
<dbReference type="EMBL" id="ML210992">
    <property type="protein sequence ID" value="TFK92807.1"/>
    <property type="molecule type" value="Genomic_DNA"/>
</dbReference>
<dbReference type="Gene3D" id="1.10.630.10">
    <property type="entry name" value="Cytochrome P450"/>
    <property type="match status" value="1"/>
</dbReference>
<comment type="similarity">
    <text evidence="2 7">Belongs to the cytochrome P450 family.</text>
</comment>
<gene>
    <name evidence="8" type="ORF">K466DRAFT_594952</name>
</gene>
<comment type="cofactor">
    <cofactor evidence="1 6">
        <name>heme</name>
        <dbReference type="ChEBI" id="CHEBI:30413"/>
    </cofactor>
</comment>
<evidence type="ECO:0000256" key="5">
    <source>
        <dbReference type="ARBA" id="ARBA00023004"/>
    </source>
</evidence>
<dbReference type="Pfam" id="PF00067">
    <property type="entry name" value="p450"/>
    <property type="match status" value="1"/>
</dbReference>
<dbReference type="STRING" id="1314778.A0A5C3PVM3"/>
<dbReference type="PROSITE" id="PS00086">
    <property type="entry name" value="CYTOCHROME_P450"/>
    <property type="match status" value="1"/>
</dbReference>
<keyword evidence="3 6" id="KW-0479">Metal-binding</keyword>
<dbReference type="InterPro" id="IPR017972">
    <property type="entry name" value="Cyt_P450_CS"/>
</dbReference>
<keyword evidence="5 6" id="KW-0408">Iron</keyword>
<keyword evidence="7" id="KW-0503">Monooxygenase</keyword>
<sequence length="465" mass="52249">MDRLAVACACLTLLAAQLFAKWYYNPLRHVPTAGGPSIPLLSYLAAYRFARHPENVLQEGYDKFHGSTFKVALPHRWMVVVSGPDGVEDMRRRADHDLSIKDGFNEILQTEHIMGRDVNEDRWHVDVIKSSLTSNLPSIFPELLDELPLAVQDNLICEDGWTVVNVFPAVLNIVARLSSRIFVGLPLCRSLPYIRLAIRFTAARLKDASTMKLIPPVLRPYDRVLNCMGWFMDEASLRDTSDEAVPPRLFLINFASIHTSSMSMVNALHHLAAYPEYTAPLRAEVEQVITSDGWTKTAIDKMWKVDSFLRESQRSRTVARFALNRVAMRDLTLVDGTFIPQGTLIATAPSPAHRDQKYYHNADVFDAFRFSSIREETGVSAAQTFTHTSAKWLAFGHGKHACPGRFFAADELKALLAYIVLNYDFKADDPPNGAHGVVTDTLLVRKRKTDLQSFGFRSSPDDPSL</sequence>
<evidence type="ECO:0000256" key="7">
    <source>
        <dbReference type="RuleBase" id="RU000461"/>
    </source>
</evidence>
<evidence type="ECO:0000256" key="2">
    <source>
        <dbReference type="ARBA" id="ARBA00010617"/>
    </source>
</evidence>
<dbReference type="AlphaFoldDB" id="A0A5C3PVM3"/>
<organism evidence="8 9">
    <name type="scientific">Polyporus arcularius HHB13444</name>
    <dbReference type="NCBI Taxonomy" id="1314778"/>
    <lineage>
        <taxon>Eukaryota</taxon>
        <taxon>Fungi</taxon>
        <taxon>Dikarya</taxon>
        <taxon>Basidiomycota</taxon>
        <taxon>Agaricomycotina</taxon>
        <taxon>Agaricomycetes</taxon>
        <taxon>Polyporales</taxon>
        <taxon>Polyporaceae</taxon>
        <taxon>Polyporus</taxon>
    </lineage>
</organism>
<keyword evidence="6 7" id="KW-0349">Heme</keyword>
<protein>
    <submittedName>
        <fullName evidence="8">Cytochrome P450</fullName>
    </submittedName>
</protein>
<keyword evidence="4 7" id="KW-0560">Oxidoreductase</keyword>
<evidence type="ECO:0000256" key="1">
    <source>
        <dbReference type="ARBA" id="ARBA00001971"/>
    </source>
</evidence>
<name>A0A5C3PVM3_9APHY</name>
<dbReference type="InParanoid" id="A0A5C3PVM3"/>
<dbReference type="InterPro" id="IPR002401">
    <property type="entry name" value="Cyt_P450_E_grp-I"/>
</dbReference>
<proteinExistence type="inferred from homology"/>
<dbReference type="GO" id="GO:0004497">
    <property type="term" value="F:monooxygenase activity"/>
    <property type="evidence" value="ECO:0007669"/>
    <property type="project" value="UniProtKB-KW"/>
</dbReference>
<dbReference type="CDD" id="cd11041">
    <property type="entry name" value="CYP503A1-like"/>
    <property type="match status" value="1"/>
</dbReference>
<dbReference type="InterPro" id="IPR001128">
    <property type="entry name" value="Cyt_P450"/>
</dbReference>
<accession>A0A5C3PVM3</accession>
<feature type="binding site" description="axial binding residue" evidence="6">
    <location>
        <position position="402"/>
    </location>
    <ligand>
        <name>heme</name>
        <dbReference type="ChEBI" id="CHEBI:30413"/>
    </ligand>
    <ligandPart>
        <name>Fe</name>
        <dbReference type="ChEBI" id="CHEBI:18248"/>
    </ligandPart>
</feature>
<dbReference type="GO" id="GO:0020037">
    <property type="term" value="F:heme binding"/>
    <property type="evidence" value="ECO:0007669"/>
    <property type="project" value="InterPro"/>
</dbReference>
<dbReference type="PANTHER" id="PTHR46206">
    <property type="entry name" value="CYTOCHROME P450"/>
    <property type="match status" value="1"/>
</dbReference>
<evidence type="ECO:0000313" key="9">
    <source>
        <dbReference type="Proteomes" id="UP000308197"/>
    </source>
</evidence>
<evidence type="ECO:0000256" key="3">
    <source>
        <dbReference type="ARBA" id="ARBA00022723"/>
    </source>
</evidence>
<evidence type="ECO:0000256" key="4">
    <source>
        <dbReference type="ARBA" id="ARBA00023002"/>
    </source>
</evidence>
<dbReference type="InterPro" id="IPR036396">
    <property type="entry name" value="Cyt_P450_sf"/>
</dbReference>
<evidence type="ECO:0000256" key="6">
    <source>
        <dbReference type="PIRSR" id="PIRSR602401-1"/>
    </source>
</evidence>